<dbReference type="GO" id="GO:0003697">
    <property type="term" value="F:single-stranded DNA binding"/>
    <property type="evidence" value="ECO:0007669"/>
    <property type="project" value="UniProtKB-UniRule"/>
</dbReference>
<evidence type="ECO:0000259" key="9">
    <source>
        <dbReference type="Pfam" id="PF08221"/>
    </source>
</evidence>
<comment type="similarity">
    <text evidence="2 7">Belongs to the eukaryotic RPC3/POLR3C RNA polymerase subunit family.</text>
</comment>
<feature type="domain" description="RNA polymerase III Rpc82 C -terminal" evidence="8">
    <location>
        <begin position="322"/>
        <end position="416"/>
    </location>
</feature>
<dbReference type="AlphaFoldDB" id="A0A8X8C9V7"/>
<proteinExistence type="inferred from homology"/>
<dbReference type="Pfam" id="PF05645">
    <property type="entry name" value="RNA_pol_Rpc82"/>
    <property type="match status" value="1"/>
</dbReference>
<comment type="subunit">
    <text evidence="7">Component of the RNA polymerase III (Pol III) complex consisting of 17 subunits.</text>
</comment>
<reference evidence="10" key="1">
    <citation type="journal article" date="2020" name="bioRxiv">
        <title>Hybrid origin of Populus tomentosa Carr. identified through genome sequencing and phylogenomic analysis.</title>
        <authorList>
            <person name="An X."/>
            <person name="Gao K."/>
            <person name="Chen Z."/>
            <person name="Li J."/>
            <person name="Yang X."/>
            <person name="Yang X."/>
            <person name="Zhou J."/>
            <person name="Guo T."/>
            <person name="Zhao T."/>
            <person name="Huang S."/>
            <person name="Miao D."/>
            <person name="Khan W.U."/>
            <person name="Rao P."/>
            <person name="Ye M."/>
            <person name="Lei B."/>
            <person name="Liao W."/>
            <person name="Wang J."/>
            <person name="Ji L."/>
            <person name="Li Y."/>
            <person name="Guo B."/>
            <person name="Mustafa N.S."/>
            <person name="Li S."/>
            <person name="Yun Q."/>
            <person name="Keller S.R."/>
            <person name="Mao J."/>
            <person name="Zhang R."/>
            <person name="Strauss S.H."/>
        </authorList>
    </citation>
    <scope>NUCLEOTIDE SEQUENCE</scope>
    <source>
        <strain evidence="10">GM15</strain>
        <tissue evidence="10">Leaf</tissue>
    </source>
</reference>
<evidence type="ECO:0000313" key="10">
    <source>
        <dbReference type="EMBL" id="KAG6746495.1"/>
    </source>
</evidence>
<keyword evidence="6 7" id="KW-0539">Nucleus</keyword>
<protein>
    <recommendedName>
        <fullName evidence="3 7">DNA-directed RNA polymerase III subunit RPC3</fullName>
        <shortName evidence="7">RNA polymerase III subunit C3</shortName>
    </recommendedName>
</protein>
<comment type="subcellular location">
    <subcellularLocation>
        <location evidence="1 7">Nucleus</location>
    </subcellularLocation>
</comment>
<dbReference type="OrthoDB" id="272392at2759"/>
<dbReference type="InterPro" id="IPR013197">
    <property type="entry name" value="RNA_pol_III_RPC82-rel_HTH"/>
</dbReference>
<evidence type="ECO:0000256" key="1">
    <source>
        <dbReference type="ARBA" id="ARBA00004123"/>
    </source>
</evidence>
<dbReference type="Proteomes" id="UP000886885">
    <property type="component" value="Chromosome 15D"/>
</dbReference>
<evidence type="ECO:0000256" key="7">
    <source>
        <dbReference type="RuleBase" id="RU367076"/>
    </source>
</evidence>
<dbReference type="EMBL" id="JAAWWB010000030">
    <property type="protein sequence ID" value="KAG6746495.1"/>
    <property type="molecule type" value="Genomic_DNA"/>
</dbReference>
<keyword evidence="11" id="KW-1185">Reference proteome</keyword>
<evidence type="ECO:0000259" key="8">
    <source>
        <dbReference type="Pfam" id="PF05645"/>
    </source>
</evidence>
<dbReference type="GO" id="GO:0006351">
    <property type="term" value="P:DNA-templated transcription"/>
    <property type="evidence" value="ECO:0007669"/>
    <property type="project" value="InterPro"/>
</dbReference>
<organism evidence="10 11">
    <name type="scientific">Populus tomentosa</name>
    <name type="common">Chinese white poplar</name>
    <dbReference type="NCBI Taxonomy" id="118781"/>
    <lineage>
        <taxon>Eukaryota</taxon>
        <taxon>Viridiplantae</taxon>
        <taxon>Streptophyta</taxon>
        <taxon>Embryophyta</taxon>
        <taxon>Tracheophyta</taxon>
        <taxon>Spermatophyta</taxon>
        <taxon>Magnoliopsida</taxon>
        <taxon>eudicotyledons</taxon>
        <taxon>Gunneridae</taxon>
        <taxon>Pentapetalae</taxon>
        <taxon>rosids</taxon>
        <taxon>fabids</taxon>
        <taxon>Malpighiales</taxon>
        <taxon>Salicaceae</taxon>
        <taxon>Saliceae</taxon>
        <taxon>Populus</taxon>
    </lineage>
</organism>
<accession>A0A8X8C9V7</accession>
<comment type="caution">
    <text evidence="10">The sequence shown here is derived from an EMBL/GenBank/DDBJ whole genome shotgun (WGS) entry which is preliminary data.</text>
</comment>
<evidence type="ECO:0000256" key="4">
    <source>
        <dbReference type="ARBA" id="ARBA00022478"/>
    </source>
</evidence>
<dbReference type="PANTHER" id="PTHR12949:SF0">
    <property type="entry name" value="DNA-DIRECTED RNA POLYMERASE III SUBUNIT RPC3"/>
    <property type="match status" value="1"/>
</dbReference>
<dbReference type="GO" id="GO:0005666">
    <property type="term" value="C:RNA polymerase III complex"/>
    <property type="evidence" value="ECO:0007669"/>
    <property type="project" value="UniProtKB-UniRule"/>
</dbReference>
<keyword evidence="4 7" id="KW-0240">DNA-directed RNA polymerase</keyword>
<evidence type="ECO:0000256" key="5">
    <source>
        <dbReference type="ARBA" id="ARBA00023163"/>
    </source>
</evidence>
<feature type="domain" description="RNA polymerase III subunit RPC82-related helix-turn-helix" evidence="9">
    <location>
        <begin position="9"/>
        <end position="65"/>
    </location>
</feature>
<evidence type="ECO:0000256" key="6">
    <source>
        <dbReference type="ARBA" id="ARBA00023242"/>
    </source>
</evidence>
<evidence type="ECO:0000313" key="11">
    <source>
        <dbReference type="Proteomes" id="UP000886885"/>
    </source>
</evidence>
<evidence type="ECO:0000256" key="2">
    <source>
        <dbReference type="ARBA" id="ARBA00007206"/>
    </source>
</evidence>
<sequence length="653" mass="74383">MVSQYGIKYAVHIITNHFGPLVAKVCDCLLKKGPLPLREIVRYTELSETLVRNCLLVLIQHNCLQPFLLEEEGGFGEVNKVSSLYMVLFDNVLHRVRFSKFMAIVSQEFDKLCVDLIETLLQHGRLSSEQIFDGFRDSTEGKSRITSLTAFLFETLGSSSGGMEALQENMHKLVMARYIERCPISEPFLALPSEEEAAPVRRRGAKSAKAFLEPETLEQRVLVAAVPPEGMRFSFELNPEIGADREKVENNSSSNIGDKRKLDALESDIDGGVADKQVVLWRVNFEEFIRRLRHKVDCGVPHVHYLKFRMFLAQKEKIQGAQICIETVRTRLDDEAATVFTAMLDASRSEEKKIKTASSVPLSENSIYAEVIKSEKGRNMTLDYVISVLVGLSSSPPFVRVVDNSYSIDFKHTIEVAQTDEVESIVYKKYGKDAYRMFRLLSKAGRLLETDKVYHGHVLRRSRSLRKFEAMGYLYRRFSECSSCIARCLGFSHTPHSCWGWVDNLSTLGPANIGVWKAILQQLASGATRKPSHLCSAISDSIFLEKKETANILSKMWQGDYLQMEKLFAGPTQFLLWKVNMINLRERVLDDMFHAALNLSLRVAYELEQQKEILHLGVDGPMKEKYEKLKKVRFLLESSRMKLDDAIMIFHDF</sequence>
<keyword evidence="5 7" id="KW-0804">Transcription</keyword>
<dbReference type="InterPro" id="IPR008806">
    <property type="entry name" value="RNA_pol_III_Rpc82_C"/>
</dbReference>
<dbReference type="InterPro" id="IPR039748">
    <property type="entry name" value="RPC3"/>
</dbReference>
<dbReference type="Pfam" id="PF08221">
    <property type="entry name" value="HTH_9"/>
    <property type="match status" value="1"/>
</dbReference>
<evidence type="ECO:0000256" key="3">
    <source>
        <dbReference type="ARBA" id="ARBA00016689"/>
    </source>
</evidence>
<gene>
    <name evidence="10" type="ORF">POTOM_051036</name>
</gene>
<comment type="function">
    <text evidence="7">DNA-dependent RNA polymerase catalyzes the transcription of DNA into RNA using the four ribonucleoside triphosphates as substrates. Specific core component of RNA polymerase III which synthesizes small RNAs, such as 5S rRNA and tRNAs.</text>
</comment>
<dbReference type="FunFam" id="1.10.10.10:FF:000218">
    <property type="entry name" value="DNA-directed RNA polymerase III subunit RPC3"/>
    <property type="match status" value="1"/>
</dbReference>
<dbReference type="PANTHER" id="PTHR12949">
    <property type="entry name" value="RNA POLYMERASE III DNA DIRECTED -RELATED"/>
    <property type="match status" value="1"/>
</dbReference>
<name>A0A8X8C9V7_POPTO</name>